<protein>
    <submittedName>
        <fullName evidence="3">Uncharacterized protein</fullName>
    </submittedName>
</protein>
<dbReference type="RefSeq" id="WP_222843567.1">
    <property type="nucleotide sequence ID" value="NZ_CP018180.1"/>
</dbReference>
<proteinExistence type="predicted"/>
<organism evidence="3 4">
    <name type="scientific">Liquorilactobacillus nagelii</name>
    <dbReference type="NCBI Taxonomy" id="82688"/>
    <lineage>
        <taxon>Bacteria</taxon>
        <taxon>Bacillati</taxon>
        <taxon>Bacillota</taxon>
        <taxon>Bacilli</taxon>
        <taxon>Lactobacillales</taxon>
        <taxon>Lactobacillaceae</taxon>
        <taxon>Liquorilactobacillus</taxon>
    </lineage>
</organism>
<name>A0A3S6QXJ0_9LACO</name>
<dbReference type="KEGG" id="lng:BSQ50_10485"/>
<keyword evidence="4" id="KW-1185">Reference proteome</keyword>
<feature type="transmembrane region" description="Helical" evidence="2">
    <location>
        <begin position="35"/>
        <end position="54"/>
    </location>
</feature>
<accession>A0A3S6QXJ0</accession>
<evidence type="ECO:0000313" key="3">
    <source>
        <dbReference type="EMBL" id="AUJ32926.1"/>
    </source>
</evidence>
<feature type="region of interest" description="Disordered" evidence="1">
    <location>
        <begin position="1"/>
        <end position="28"/>
    </location>
</feature>
<evidence type="ECO:0000256" key="2">
    <source>
        <dbReference type="SAM" id="Phobius"/>
    </source>
</evidence>
<keyword evidence="2" id="KW-0472">Membrane</keyword>
<keyword evidence="2" id="KW-0812">Transmembrane</keyword>
<keyword evidence="2" id="KW-1133">Transmembrane helix</keyword>
<dbReference type="Proteomes" id="UP000324497">
    <property type="component" value="Chromosome"/>
</dbReference>
<evidence type="ECO:0000313" key="4">
    <source>
        <dbReference type="Proteomes" id="UP000324497"/>
    </source>
</evidence>
<gene>
    <name evidence="3" type="ORF">BSQ50_10485</name>
</gene>
<dbReference type="EMBL" id="CP018180">
    <property type="protein sequence ID" value="AUJ32926.1"/>
    <property type="molecule type" value="Genomic_DNA"/>
</dbReference>
<evidence type="ECO:0000256" key="1">
    <source>
        <dbReference type="SAM" id="MobiDB-lite"/>
    </source>
</evidence>
<sequence>MNKNPIEKGISSPYDYKSSKSNQNGRIPHGSTVKWIVAVLFIFLGILTDTKLPLYKATLGKMIF</sequence>
<reference evidence="3 4" key="1">
    <citation type="submission" date="2016-11" db="EMBL/GenBank/DDBJ databases">
        <title>Interaction between Lactobacillus species and yeast in water kefir.</title>
        <authorList>
            <person name="Behr J."/>
            <person name="Xu D."/>
            <person name="Vogel R.F."/>
        </authorList>
    </citation>
    <scope>NUCLEOTIDE SEQUENCE [LARGE SCALE GENOMIC DNA]</scope>
    <source>
        <strain evidence="3 4">TMW 1.1827</strain>
    </source>
</reference>
<dbReference type="AlphaFoldDB" id="A0A3S6QXJ0"/>